<dbReference type="InterPro" id="IPR006938">
    <property type="entry name" value="DUF624"/>
</dbReference>
<feature type="transmembrane region" description="Helical" evidence="1">
    <location>
        <begin position="80"/>
        <end position="97"/>
    </location>
</feature>
<dbReference type="Pfam" id="PF04854">
    <property type="entry name" value="DUF624"/>
    <property type="match status" value="1"/>
</dbReference>
<name>A0A242A4C6_9ENTE</name>
<feature type="transmembrane region" description="Helical" evidence="1">
    <location>
        <begin position="145"/>
        <end position="168"/>
    </location>
</feature>
<proteinExistence type="predicted"/>
<evidence type="ECO:0000313" key="2">
    <source>
        <dbReference type="EMBL" id="OTN75769.1"/>
    </source>
</evidence>
<evidence type="ECO:0000256" key="1">
    <source>
        <dbReference type="SAM" id="Phobius"/>
    </source>
</evidence>
<comment type="caution">
    <text evidence="2">The sequence shown here is derived from an EMBL/GenBank/DDBJ whole genome shotgun (WGS) entry which is preliminary data.</text>
</comment>
<organism evidence="2 3">
    <name type="scientific">Candidatus Enterococcus testudinis</name>
    <dbReference type="NCBI Taxonomy" id="1834191"/>
    <lineage>
        <taxon>Bacteria</taxon>
        <taxon>Bacillati</taxon>
        <taxon>Bacillota</taxon>
        <taxon>Bacilli</taxon>
        <taxon>Lactobacillales</taxon>
        <taxon>Enterococcaceae</taxon>
        <taxon>Enterococcus</taxon>
    </lineage>
</organism>
<dbReference type="Proteomes" id="UP000195043">
    <property type="component" value="Unassembled WGS sequence"/>
</dbReference>
<sequence>MEETATGGLVKGFRMIWGLVKLNLLFVAYTLAGGIIFGVGPAFYTISSLIEASGLAYEEQTFRKGWDIWKDGFWRGNKQFYLFFAVTAFLGYNLYLATQFQGLLWLVISFILIVIIGLCGLLYLLSVTFDACYEISFANNLKLSFICLFLRMGTFLKLIFGLAGIAVITWTMKGLLLFGSFSLLMLWVHGAVKQERTLIERDLTDA</sequence>
<dbReference type="STRING" id="1834191.A5886_000845"/>
<feature type="transmembrane region" description="Helical" evidence="1">
    <location>
        <begin position="103"/>
        <end position="125"/>
    </location>
</feature>
<keyword evidence="1" id="KW-0812">Transmembrane</keyword>
<gene>
    <name evidence="2" type="ORF">A5886_000845</name>
</gene>
<evidence type="ECO:0000313" key="3">
    <source>
        <dbReference type="Proteomes" id="UP000195043"/>
    </source>
</evidence>
<dbReference type="AlphaFoldDB" id="A0A242A4C6"/>
<keyword evidence="3" id="KW-1185">Reference proteome</keyword>
<dbReference type="OrthoDB" id="1650985at2"/>
<dbReference type="RefSeq" id="WP_086273792.1">
    <property type="nucleotide sequence ID" value="NZ_NGKU01000001.1"/>
</dbReference>
<accession>A0A242A4C6</accession>
<protein>
    <recommendedName>
        <fullName evidence="4">DUF624 domain-containing protein</fullName>
    </recommendedName>
</protein>
<feature type="transmembrane region" description="Helical" evidence="1">
    <location>
        <begin position="24"/>
        <end position="44"/>
    </location>
</feature>
<keyword evidence="1" id="KW-1133">Transmembrane helix</keyword>
<reference evidence="2 3" key="1">
    <citation type="submission" date="2017-05" db="EMBL/GenBank/DDBJ databases">
        <title>The Genome Sequence of Enterococcus sp. 8G7_MSG3316.</title>
        <authorList>
            <consortium name="The Broad Institute Genomics Platform"/>
            <consortium name="The Broad Institute Genomic Center for Infectious Diseases"/>
            <person name="Earl A."/>
            <person name="Manson A."/>
            <person name="Schwartman J."/>
            <person name="Gilmore M."/>
            <person name="Abouelleil A."/>
            <person name="Cao P."/>
            <person name="Chapman S."/>
            <person name="Cusick C."/>
            <person name="Shea T."/>
            <person name="Young S."/>
            <person name="Neafsey D."/>
            <person name="Nusbaum C."/>
            <person name="Birren B."/>
        </authorList>
    </citation>
    <scope>NUCLEOTIDE SEQUENCE [LARGE SCALE GENOMIC DNA]</scope>
    <source>
        <strain evidence="2 3">8G7_MSG3316</strain>
    </source>
</reference>
<feature type="transmembrane region" description="Helical" evidence="1">
    <location>
        <begin position="174"/>
        <end position="192"/>
    </location>
</feature>
<dbReference type="EMBL" id="NGKU01000001">
    <property type="protein sequence ID" value="OTN75769.1"/>
    <property type="molecule type" value="Genomic_DNA"/>
</dbReference>
<keyword evidence="1" id="KW-0472">Membrane</keyword>
<evidence type="ECO:0008006" key="4">
    <source>
        <dbReference type="Google" id="ProtNLM"/>
    </source>
</evidence>